<dbReference type="PANTHER" id="PTHR30563">
    <property type="entry name" value="DNA RECOMBINATION PROTEIN RMUC"/>
    <property type="match status" value="1"/>
</dbReference>
<keyword evidence="1" id="KW-0175">Coiled coil</keyword>
<evidence type="ECO:0000313" key="4">
    <source>
        <dbReference type="EMBL" id="VAW63802.1"/>
    </source>
</evidence>
<evidence type="ECO:0000256" key="3">
    <source>
        <dbReference type="SAM" id="Phobius"/>
    </source>
</evidence>
<evidence type="ECO:0000256" key="1">
    <source>
        <dbReference type="ARBA" id="ARBA00023054"/>
    </source>
</evidence>
<sequence length="442" mass="50326">MDNKLILIGVIVISVIIVLILWWFTRARGNNNAEFQQLLFEKLAESQYVQLKQLSEMQSALLDRIHEQQSSQEKRMGELTNHLSDRLNNSAQALNQNLNKNRETFDKRQLDALKIQQENLTLGMGEVRKQVTEALQKNGRELGDKVDALTRSTDERLKEISTQVDKRLSEGFEKTTATFADVVKRLALIDEAQKKITELSGNVVSLQEVLADKRSRGAFGEVQLAALVRNVMPESSFSLQRTLSNNTRVDCMLFLPEPSGNIAIDSKFPLESYRKMTDIGCAESERLQAEKQFKKDIKKHIYDIANKYIIAGETADGAVMFIPAEAIFSEIHAHYYDLVEEAQRAKVWLVSPTTLMAVLTTARAVLKDSATRQQVHLIQQHLTVLSKDFSRFQIRMDNLSKHIEQASKDVNDVNTSAKKISSRFEKIEKVEFTDDNRKKLID</sequence>
<protein>
    <submittedName>
        <fullName evidence="4">DNA recombination protein RmuC</fullName>
    </submittedName>
</protein>
<keyword evidence="2" id="KW-0233">DNA recombination</keyword>
<evidence type="ECO:0000256" key="2">
    <source>
        <dbReference type="ARBA" id="ARBA00023172"/>
    </source>
</evidence>
<feature type="transmembrane region" description="Helical" evidence="3">
    <location>
        <begin position="6"/>
        <end position="24"/>
    </location>
</feature>
<keyword evidence="3" id="KW-0472">Membrane</keyword>
<dbReference type="Gene3D" id="1.20.1260.80">
    <property type="match status" value="1"/>
</dbReference>
<reference evidence="4" key="1">
    <citation type="submission" date="2018-06" db="EMBL/GenBank/DDBJ databases">
        <authorList>
            <person name="Zhirakovskaya E."/>
        </authorList>
    </citation>
    <scope>NUCLEOTIDE SEQUENCE</scope>
</reference>
<organism evidence="4">
    <name type="scientific">hydrothermal vent metagenome</name>
    <dbReference type="NCBI Taxonomy" id="652676"/>
    <lineage>
        <taxon>unclassified sequences</taxon>
        <taxon>metagenomes</taxon>
        <taxon>ecological metagenomes</taxon>
    </lineage>
</organism>
<keyword evidence="3" id="KW-0812">Transmembrane</keyword>
<dbReference type="AlphaFoldDB" id="A0A3B0XKL5"/>
<dbReference type="EMBL" id="UOFI01000050">
    <property type="protein sequence ID" value="VAW63802.1"/>
    <property type="molecule type" value="Genomic_DNA"/>
</dbReference>
<dbReference type="GO" id="GO:0006310">
    <property type="term" value="P:DNA recombination"/>
    <property type="evidence" value="ECO:0007669"/>
    <property type="project" value="UniProtKB-KW"/>
</dbReference>
<proteinExistence type="predicted"/>
<dbReference type="Pfam" id="PF02646">
    <property type="entry name" value="RmuC"/>
    <property type="match status" value="1"/>
</dbReference>
<dbReference type="InterPro" id="IPR003798">
    <property type="entry name" value="DNA_recombination_RmuC"/>
</dbReference>
<name>A0A3B0XKL5_9ZZZZ</name>
<dbReference type="PANTHER" id="PTHR30563:SF0">
    <property type="entry name" value="DNA RECOMBINATION PROTEIN RMUC"/>
    <property type="match status" value="1"/>
</dbReference>
<accession>A0A3B0XKL5</accession>
<gene>
    <name evidence="4" type="ORF">MNBD_GAMMA09-1108</name>
</gene>
<keyword evidence="3" id="KW-1133">Transmembrane helix</keyword>